<protein>
    <submittedName>
        <fullName evidence="1">SFRICE_013538</fullName>
    </submittedName>
</protein>
<evidence type="ECO:0000313" key="1">
    <source>
        <dbReference type="EMBL" id="SOQ40025.1"/>
    </source>
</evidence>
<reference evidence="1" key="1">
    <citation type="submission" date="2016-07" db="EMBL/GenBank/DDBJ databases">
        <authorList>
            <person name="Bretaudeau A."/>
        </authorList>
    </citation>
    <scope>NUCLEOTIDE SEQUENCE</scope>
    <source>
        <strain evidence="1">Rice</strain>
        <tissue evidence="1">Whole body</tissue>
    </source>
</reference>
<name>A0A2H1VGQ7_SPOFR</name>
<dbReference type="AlphaFoldDB" id="A0A2H1VGQ7"/>
<dbReference type="EMBL" id="ODYU01002484">
    <property type="protein sequence ID" value="SOQ40025.1"/>
    <property type="molecule type" value="Genomic_DNA"/>
</dbReference>
<proteinExistence type="predicted"/>
<sequence length="72" mass="7977">MADASSSAMRAKKIPDNLYELCLTNLVNYLQKSKCDRNVLQGIPDTVRMDVYYKILFVSDDIAISAGMGCVV</sequence>
<organism evidence="1">
    <name type="scientific">Spodoptera frugiperda</name>
    <name type="common">Fall armyworm</name>
    <dbReference type="NCBI Taxonomy" id="7108"/>
    <lineage>
        <taxon>Eukaryota</taxon>
        <taxon>Metazoa</taxon>
        <taxon>Ecdysozoa</taxon>
        <taxon>Arthropoda</taxon>
        <taxon>Hexapoda</taxon>
        <taxon>Insecta</taxon>
        <taxon>Pterygota</taxon>
        <taxon>Neoptera</taxon>
        <taxon>Endopterygota</taxon>
        <taxon>Lepidoptera</taxon>
        <taxon>Glossata</taxon>
        <taxon>Ditrysia</taxon>
        <taxon>Noctuoidea</taxon>
        <taxon>Noctuidae</taxon>
        <taxon>Amphipyrinae</taxon>
        <taxon>Spodoptera</taxon>
    </lineage>
</organism>
<accession>A0A2H1VGQ7</accession>
<gene>
    <name evidence="1" type="ORF">SFRICE_013538</name>
</gene>